<protein>
    <submittedName>
        <fullName evidence="1">Uncharacterized protein</fullName>
    </submittedName>
</protein>
<evidence type="ECO:0000313" key="2">
    <source>
        <dbReference type="Proteomes" id="UP001145114"/>
    </source>
</evidence>
<keyword evidence="2" id="KW-1185">Reference proteome</keyword>
<dbReference type="Proteomes" id="UP001145114">
    <property type="component" value="Unassembled WGS sequence"/>
</dbReference>
<organism evidence="1 2">
    <name type="scientific">Spiromyces aspiralis</name>
    <dbReference type="NCBI Taxonomy" id="68401"/>
    <lineage>
        <taxon>Eukaryota</taxon>
        <taxon>Fungi</taxon>
        <taxon>Fungi incertae sedis</taxon>
        <taxon>Zoopagomycota</taxon>
        <taxon>Kickxellomycotina</taxon>
        <taxon>Kickxellomycetes</taxon>
        <taxon>Kickxellales</taxon>
        <taxon>Kickxellaceae</taxon>
        <taxon>Spiromyces</taxon>
    </lineage>
</organism>
<sequence>MVPSNLDQSHLGTLGGMLSSVVPSSTLPPLKEVEDTEPKEPEDQQELARENERLKDVIKTLQARIHALETAAQENNMLKSSIINLREEFNKHAGLAPLGRANSCWPMSRAVSTTGRTGLGQQPADKDKRHEEQVEELQARVARLSMENRRQASVDFMQRYDFMRGV</sequence>
<reference evidence="1" key="1">
    <citation type="submission" date="2022-06" db="EMBL/GenBank/DDBJ databases">
        <title>Phylogenomic reconstructions and comparative analyses of Kickxellomycotina fungi.</title>
        <authorList>
            <person name="Reynolds N.K."/>
            <person name="Stajich J.E."/>
            <person name="Barry K."/>
            <person name="Grigoriev I.V."/>
            <person name="Crous P."/>
            <person name="Smith M.E."/>
        </authorList>
    </citation>
    <scope>NUCLEOTIDE SEQUENCE</scope>
    <source>
        <strain evidence="1">RSA 2271</strain>
    </source>
</reference>
<dbReference type="EMBL" id="JAMZIH010000630">
    <property type="protein sequence ID" value="KAJ1679064.1"/>
    <property type="molecule type" value="Genomic_DNA"/>
</dbReference>
<proteinExistence type="predicted"/>
<evidence type="ECO:0000313" key="1">
    <source>
        <dbReference type="EMBL" id="KAJ1679064.1"/>
    </source>
</evidence>
<gene>
    <name evidence="1" type="ORF">EV182_002798</name>
</gene>
<accession>A0ACC1HR98</accession>
<name>A0ACC1HR98_9FUNG</name>
<comment type="caution">
    <text evidence="1">The sequence shown here is derived from an EMBL/GenBank/DDBJ whole genome shotgun (WGS) entry which is preliminary data.</text>
</comment>